<evidence type="ECO:0000313" key="4">
    <source>
        <dbReference type="Proteomes" id="UP000007797"/>
    </source>
</evidence>
<sequence>MEILSFLNKTLLLLLFLLLFTVGGLGAVEIVWNGGSGSYSDQTKWSMQSVPVGADNVYINTSNSRVLINGQYQVSTLTISRNSQLDMNGNLTAQQEINVDNSTVYFNPATGPFLYGSSSSSTLLDSTMTVNTTNVQFSGSMRFFENSLFQTTQSNVTSQNEMEFKNNATFAISKSSLNIIGNNVPIYMYSSSGVLQYVQSSLFSVDVQNSFLLISGARIFNVDKRSQASIPSFSSTNSTITITNSDLNIINLVKLTNSSVGLKTSTLNFNDTTTTLNILGRSTLSGLVNSNFNFNSNVPINVENDSEIQILVGSSLNANQSKLSIMNSRVGADTQSSINIQNLVANNGNVGIKYLSTLNIIGGLSNNIYGSSNFVFSQSSFNINNASFVHFANSSILNLTQTKIIINQSCKLSFTDTSSIQSLNSKITSNGQFDINDLEDTGSVFELNGSSKIKGQFSSTSGTIKVNGTLAMDPATSSLVMSGDSPSITVSAGSVISGVSGNLQNTTFTNQGGEIKFSPFNKLEMNNNGQLSSTNGTLVFYLNDINNATNILNVNKLILNSTRVILMINRNLLSGSNDIVVVNYEQLQGNTTVEAMQYDEENIINVENGDISTYQGYSIDSDCNVRSAFDSFSLTVSFDCVSEKAMLSAGAIAGIVIGAAVFVGLVAMSILYHKEIIGFFEKQKRIVSNNQ</sequence>
<keyword evidence="2" id="KW-0732">Signal</keyword>
<dbReference type="AlphaFoldDB" id="F4PW12"/>
<dbReference type="KEGG" id="dfa:DFA_07296"/>
<evidence type="ECO:0008006" key="5">
    <source>
        <dbReference type="Google" id="ProtNLM"/>
    </source>
</evidence>
<proteinExistence type="predicted"/>
<reference evidence="4" key="1">
    <citation type="journal article" date="2011" name="Genome Res.">
        <title>Phylogeny-wide analysis of social amoeba genomes highlights ancient origins for complex intercellular communication.</title>
        <authorList>
            <person name="Heidel A.J."/>
            <person name="Lawal H.M."/>
            <person name="Felder M."/>
            <person name="Schilde C."/>
            <person name="Helps N.R."/>
            <person name="Tunggal B."/>
            <person name="Rivero F."/>
            <person name="John U."/>
            <person name="Schleicher M."/>
            <person name="Eichinger L."/>
            <person name="Platzer M."/>
            <person name="Noegel A.A."/>
            <person name="Schaap P."/>
            <person name="Gloeckner G."/>
        </authorList>
    </citation>
    <scope>NUCLEOTIDE SEQUENCE [LARGE SCALE GENOMIC DNA]</scope>
    <source>
        <strain evidence="4">SH3</strain>
    </source>
</reference>
<dbReference type="Proteomes" id="UP000007797">
    <property type="component" value="Unassembled WGS sequence"/>
</dbReference>
<accession>F4PW12</accession>
<evidence type="ECO:0000256" key="2">
    <source>
        <dbReference type="SAM" id="SignalP"/>
    </source>
</evidence>
<dbReference type="RefSeq" id="XP_004367159.1">
    <property type="nucleotide sequence ID" value="XM_004367102.1"/>
</dbReference>
<dbReference type="GeneID" id="14872383"/>
<gene>
    <name evidence="3" type="ORF">DFA_07296</name>
</gene>
<feature type="signal peptide" evidence="2">
    <location>
        <begin position="1"/>
        <end position="27"/>
    </location>
</feature>
<organism evidence="3 4">
    <name type="scientific">Cavenderia fasciculata</name>
    <name type="common">Slime mold</name>
    <name type="synonym">Dictyostelium fasciculatum</name>
    <dbReference type="NCBI Taxonomy" id="261658"/>
    <lineage>
        <taxon>Eukaryota</taxon>
        <taxon>Amoebozoa</taxon>
        <taxon>Evosea</taxon>
        <taxon>Eumycetozoa</taxon>
        <taxon>Dictyostelia</taxon>
        <taxon>Acytosteliales</taxon>
        <taxon>Cavenderiaceae</taxon>
        <taxon>Cavenderia</taxon>
    </lineage>
</organism>
<protein>
    <recommendedName>
        <fullName evidence="5">Transmembrane protein</fullName>
    </recommendedName>
</protein>
<keyword evidence="1" id="KW-1133">Transmembrane helix</keyword>
<keyword evidence="1" id="KW-0812">Transmembrane</keyword>
<name>F4PW12_CACFS</name>
<keyword evidence="4" id="KW-1185">Reference proteome</keyword>
<dbReference type="OMA" id="VEIVWNG"/>
<evidence type="ECO:0000313" key="3">
    <source>
        <dbReference type="EMBL" id="EGG20176.1"/>
    </source>
</evidence>
<dbReference type="EMBL" id="GL883013">
    <property type="protein sequence ID" value="EGG20176.1"/>
    <property type="molecule type" value="Genomic_DNA"/>
</dbReference>
<feature type="chain" id="PRO_5003315813" description="Transmembrane protein" evidence="2">
    <location>
        <begin position="28"/>
        <end position="691"/>
    </location>
</feature>
<evidence type="ECO:0000256" key="1">
    <source>
        <dbReference type="SAM" id="Phobius"/>
    </source>
</evidence>
<keyword evidence="1" id="KW-0472">Membrane</keyword>
<feature type="transmembrane region" description="Helical" evidence="1">
    <location>
        <begin position="645"/>
        <end position="672"/>
    </location>
</feature>